<dbReference type="InterPro" id="IPR010093">
    <property type="entry name" value="SinI_DNA-bd"/>
</dbReference>
<organism evidence="2 3">
    <name type="scientific">Chitinophaga chungangae</name>
    <dbReference type="NCBI Taxonomy" id="2821488"/>
    <lineage>
        <taxon>Bacteria</taxon>
        <taxon>Pseudomonadati</taxon>
        <taxon>Bacteroidota</taxon>
        <taxon>Chitinophagia</taxon>
        <taxon>Chitinophagales</taxon>
        <taxon>Chitinophagaceae</taxon>
        <taxon>Chitinophaga</taxon>
    </lineage>
</organism>
<dbReference type="NCBIfam" id="TIGR01764">
    <property type="entry name" value="excise"/>
    <property type="match status" value="1"/>
</dbReference>
<accession>A0ABS3YJ27</accession>
<keyword evidence="3" id="KW-1185">Reference proteome</keyword>
<feature type="domain" description="Helix-turn-helix" evidence="1">
    <location>
        <begin position="79"/>
        <end position="124"/>
    </location>
</feature>
<comment type="caution">
    <text evidence="2">The sequence shown here is derived from an EMBL/GenBank/DDBJ whole genome shotgun (WGS) entry which is preliminary data.</text>
</comment>
<protein>
    <submittedName>
        <fullName evidence="2">Helix-turn-helix domain-containing protein</fullName>
    </submittedName>
</protein>
<evidence type="ECO:0000259" key="1">
    <source>
        <dbReference type="Pfam" id="PF12728"/>
    </source>
</evidence>
<dbReference type="EMBL" id="JAGHKP010000004">
    <property type="protein sequence ID" value="MBO9154657.1"/>
    <property type="molecule type" value="Genomic_DNA"/>
</dbReference>
<dbReference type="SUPFAM" id="SSF46955">
    <property type="entry name" value="Putative DNA-binding domain"/>
    <property type="match status" value="1"/>
</dbReference>
<evidence type="ECO:0000313" key="3">
    <source>
        <dbReference type="Proteomes" id="UP000679126"/>
    </source>
</evidence>
<evidence type="ECO:0000313" key="2">
    <source>
        <dbReference type="EMBL" id="MBO9154657.1"/>
    </source>
</evidence>
<sequence>MSSNQRIKKVCEHCNEIFIAQKATTKYCSLICAQRNYKLREKRERLKKAEAPAVVDSLPPVEKVGAVKAEAPAGMGDLITIQQLAQVTNLSERTLFRLIKDPEFPKIRIGRNLLFHRETVIQFIVRKYSTV</sequence>
<dbReference type="Pfam" id="PF12728">
    <property type="entry name" value="HTH_17"/>
    <property type="match status" value="1"/>
</dbReference>
<dbReference type="InterPro" id="IPR041657">
    <property type="entry name" value="HTH_17"/>
</dbReference>
<reference evidence="3" key="1">
    <citation type="submission" date="2021-03" db="EMBL/GenBank/DDBJ databases">
        <title>Assistant Professor.</title>
        <authorList>
            <person name="Huq M.A."/>
        </authorList>
    </citation>
    <scope>NUCLEOTIDE SEQUENCE [LARGE SCALE GENOMIC DNA]</scope>
    <source>
        <strain evidence="3">MAH-28</strain>
    </source>
</reference>
<dbReference type="RefSeq" id="WP_209147772.1">
    <property type="nucleotide sequence ID" value="NZ_JAGHKP010000004.1"/>
</dbReference>
<name>A0ABS3YJ27_9BACT</name>
<gene>
    <name evidence="2" type="ORF">J7I43_20695</name>
</gene>
<dbReference type="InterPro" id="IPR009061">
    <property type="entry name" value="DNA-bd_dom_put_sf"/>
</dbReference>
<proteinExistence type="predicted"/>
<dbReference type="Proteomes" id="UP000679126">
    <property type="component" value="Unassembled WGS sequence"/>
</dbReference>